<feature type="compositionally biased region" description="Polar residues" evidence="1">
    <location>
        <begin position="125"/>
        <end position="136"/>
    </location>
</feature>
<proteinExistence type="predicted"/>
<feature type="compositionally biased region" description="Basic residues" evidence="1">
    <location>
        <begin position="13"/>
        <end position="27"/>
    </location>
</feature>
<keyword evidence="3" id="KW-1185">Reference proteome</keyword>
<feature type="compositionally biased region" description="Low complexity" evidence="1">
    <location>
        <begin position="44"/>
        <end position="65"/>
    </location>
</feature>
<feature type="region of interest" description="Disordered" evidence="1">
    <location>
        <begin position="84"/>
        <end position="144"/>
    </location>
</feature>
<dbReference type="EMBL" id="JAULSR010000008">
    <property type="protein sequence ID" value="KAK0613087.1"/>
    <property type="molecule type" value="Genomic_DNA"/>
</dbReference>
<evidence type="ECO:0000313" key="3">
    <source>
        <dbReference type="Proteomes" id="UP001174934"/>
    </source>
</evidence>
<dbReference type="Proteomes" id="UP001174934">
    <property type="component" value="Unassembled WGS sequence"/>
</dbReference>
<feature type="compositionally biased region" description="Polar residues" evidence="1">
    <location>
        <begin position="171"/>
        <end position="183"/>
    </location>
</feature>
<feature type="region of interest" description="Disordered" evidence="1">
    <location>
        <begin position="169"/>
        <end position="202"/>
    </location>
</feature>
<protein>
    <submittedName>
        <fullName evidence="2">Uncharacterized protein</fullName>
    </submittedName>
</protein>
<dbReference type="AlphaFoldDB" id="A0AA39TIS3"/>
<feature type="region of interest" description="Disordered" evidence="1">
    <location>
        <begin position="1"/>
        <end position="66"/>
    </location>
</feature>
<name>A0AA39TIS3_9PEZI</name>
<evidence type="ECO:0000313" key="2">
    <source>
        <dbReference type="EMBL" id="KAK0613087.1"/>
    </source>
</evidence>
<evidence type="ECO:0000256" key="1">
    <source>
        <dbReference type="SAM" id="MobiDB-lite"/>
    </source>
</evidence>
<feature type="compositionally biased region" description="Basic and acidic residues" evidence="1">
    <location>
        <begin position="93"/>
        <end position="105"/>
    </location>
</feature>
<feature type="compositionally biased region" description="Basic and acidic residues" evidence="1">
    <location>
        <begin position="1"/>
        <end position="12"/>
    </location>
</feature>
<organism evidence="2 3">
    <name type="scientific">Bombardia bombarda</name>
    <dbReference type="NCBI Taxonomy" id="252184"/>
    <lineage>
        <taxon>Eukaryota</taxon>
        <taxon>Fungi</taxon>
        <taxon>Dikarya</taxon>
        <taxon>Ascomycota</taxon>
        <taxon>Pezizomycotina</taxon>
        <taxon>Sordariomycetes</taxon>
        <taxon>Sordariomycetidae</taxon>
        <taxon>Sordariales</taxon>
        <taxon>Lasiosphaeriaceae</taxon>
        <taxon>Bombardia</taxon>
    </lineage>
</organism>
<comment type="caution">
    <text evidence="2">The sequence shown here is derived from an EMBL/GenBank/DDBJ whole genome shotgun (WGS) entry which is preliminary data.</text>
</comment>
<sequence>MPRIQDNREHAHQHNRLLRSFRSHKTIKPSASPRQQDMRLRLPSDASSMTRSSTDSSCPSTSRTDMSVEWDPLRLHPPLAGYALFSSSSTSDESMRRYHHQQQEHHQHHHQQHQEQNHHHQQHHLQTAQSPQTLHGQSDHHSHSRAKTVIYDGFDFGFDQTSAAARDVWLSPSSPTTNTSRWSYSEPATPPATPPNGATPGWGDAVTLRPHPAGMDTADYFIKRGGWKRRGIVFGADQLPMASESETFDLDMD</sequence>
<gene>
    <name evidence="2" type="ORF">B0T17DRAFT_511440</name>
</gene>
<reference evidence="2" key="1">
    <citation type="submission" date="2023-06" db="EMBL/GenBank/DDBJ databases">
        <title>Genome-scale phylogeny and comparative genomics of the fungal order Sordariales.</title>
        <authorList>
            <consortium name="Lawrence Berkeley National Laboratory"/>
            <person name="Hensen N."/>
            <person name="Bonometti L."/>
            <person name="Westerberg I."/>
            <person name="Brannstrom I.O."/>
            <person name="Guillou S."/>
            <person name="Cros-Aarteil S."/>
            <person name="Calhoun S."/>
            <person name="Haridas S."/>
            <person name="Kuo A."/>
            <person name="Mondo S."/>
            <person name="Pangilinan J."/>
            <person name="Riley R."/>
            <person name="LaButti K."/>
            <person name="Andreopoulos B."/>
            <person name="Lipzen A."/>
            <person name="Chen C."/>
            <person name="Yanf M."/>
            <person name="Daum C."/>
            <person name="Ng V."/>
            <person name="Clum A."/>
            <person name="Steindorff A."/>
            <person name="Ohm R."/>
            <person name="Martin F."/>
            <person name="Silar P."/>
            <person name="Natvig D."/>
            <person name="Lalanne C."/>
            <person name="Gautier V."/>
            <person name="Ament-velasquez S.L."/>
            <person name="Kruys A."/>
            <person name="Hutchinson M.I."/>
            <person name="Powell A.J."/>
            <person name="Barry K."/>
            <person name="Miller A.N."/>
            <person name="Grigoriev I.V."/>
            <person name="Debuchy R."/>
            <person name="Gladieux P."/>
            <person name="Thoren M.H."/>
            <person name="Johannesson H."/>
        </authorList>
    </citation>
    <scope>NUCLEOTIDE SEQUENCE</scope>
    <source>
        <strain evidence="2">SMH3391-2</strain>
    </source>
</reference>
<accession>A0AA39TIS3</accession>